<dbReference type="PROSITE" id="PS50075">
    <property type="entry name" value="CARRIER"/>
    <property type="match status" value="1"/>
</dbReference>
<dbReference type="Pfam" id="PF14765">
    <property type="entry name" value="PS-DH"/>
    <property type="match status" value="1"/>
</dbReference>
<dbReference type="Gene3D" id="3.90.180.10">
    <property type="entry name" value="Medium-chain alcohol dehydrogenases, catalytic domain"/>
    <property type="match status" value="1"/>
</dbReference>
<dbReference type="SUPFAM" id="SSF55048">
    <property type="entry name" value="Probable ACP-binding domain of malonyl-CoA ACP transacylase"/>
    <property type="match status" value="1"/>
</dbReference>
<evidence type="ECO:0000256" key="1">
    <source>
        <dbReference type="ARBA" id="ARBA00022450"/>
    </source>
</evidence>
<dbReference type="InterPro" id="IPR016036">
    <property type="entry name" value="Malonyl_transacylase_ACP-bd"/>
</dbReference>
<dbReference type="CDD" id="cd05195">
    <property type="entry name" value="enoyl_red"/>
    <property type="match status" value="1"/>
</dbReference>
<dbReference type="PANTHER" id="PTHR43775:SF51">
    <property type="entry name" value="INACTIVE PHENOLPHTHIOCEROL SYNTHESIS POLYKETIDE SYNTHASE TYPE I PKS1-RELATED"/>
    <property type="match status" value="1"/>
</dbReference>
<feature type="domain" description="PKS/mFAS DH" evidence="10">
    <location>
        <begin position="744"/>
        <end position="1020"/>
    </location>
</feature>
<evidence type="ECO:0000256" key="5">
    <source>
        <dbReference type="ARBA" id="ARBA00023315"/>
    </source>
</evidence>
<dbReference type="CDD" id="cd08956">
    <property type="entry name" value="KR_3_FAS_SDR_x"/>
    <property type="match status" value="1"/>
</dbReference>
<dbReference type="SUPFAM" id="SSF53901">
    <property type="entry name" value="Thiolase-like"/>
    <property type="match status" value="2"/>
</dbReference>
<evidence type="ECO:0000259" key="9">
    <source>
        <dbReference type="PROSITE" id="PS52004"/>
    </source>
</evidence>
<dbReference type="Pfam" id="PF00550">
    <property type="entry name" value="PP-binding"/>
    <property type="match status" value="1"/>
</dbReference>
<dbReference type="SMART" id="SM01294">
    <property type="entry name" value="PKS_PP_betabranch"/>
    <property type="match status" value="1"/>
</dbReference>
<keyword evidence="2" id="KW-0597">Phosphoprotein</keyword>
<evidence type="ECO:0000256" key="4">
    <source>
        <dbReference type="ARBA" id="ARBA00023268"/>
    </source>
</evidence>
<dbReference type="Pfam" id="PF13602">
    <property type="entry name" value="ADH_zinc_N_2"/>
    <property type="match status" value="1"/>
</dbReference>
<dbReference type="InterPro" id="IPR050091">
    <property type="entry name" value="PKS_NRPS_Biosynth_Enz"/>
</dbReference>
<evidence type="ECO:0000313" key="12">
    <source>
        <dbReference type="Proteomes" id="UP001601521"/>
    </source>
</evidence>
<dbReference type="CDD" id="cd00833">
    <property type="entry name" value="PKS"/>
    <property type="match status" value="1"/>
</dbReference>
<dbReference type="SUPFAM" id="SSF47336">
    <property type="entry name" value="ACP-like"/>
    <property type="match status" value="1"/>
</dbReference>
<dbReference type="Pfam" id="PF08659">
    <property type="entry name" value="KR"/>
    <property type="match status" value="1"/>
</dbReference>
<dbReference type="SMART" id="SM00822">
    <property type="entry name" value="PKS_KR"/>
    <property type="match status" value="1"/>
</dbReference>
<dbReference type="Gene3D" id="3.40.47.10">
    <property type="match status" value="1"/>
</dbReference>
<dbReference type="Pfam" id="PF00698">
    <property type="entry name" value="Acyl_transf_1"/>
    <property type="match status" value="1"/>
</dbReference>
<dbReference type="InterPro" id="IPR032821">
    <property type="entry name" value="PKS_assoc"/>
</dbReference>
<organism evidence="11 12">
    <name type="scientific">Nocardia africana</name>
    <dbReference type="NCBI Taxonomy" id="134964"/>
    <lineage>
        <taxon>Bacteria</taxon>
        <taxon>Bacillati</taxon>
        <taxon>Actinomycetota</taxon>
        <taxon>Actinomycetes</taxon>
        <taxon>Mycobacteriales</taxon>
        <taxon>Nocardiaceae</taxon>
        <taxon>Nocardia</taxon>
    </lineage>
</organism>
<dbReference type="InterPro" id="IPR011032">
    <property type="entry name" value="GroES-like_sf"/>
</dbReference>
<dbReference type="InterPro" id="IPR036736">
    <property type="entry name" value="ACP-like_sf"/>
</dbReference>
<feature type="active site" description="Proton acceptor; for dehydratase activity" evidence="6">
    <location>
        <position position="775"/>
    </location>
</feature>
<dbReference type="InterPro" id="IPR020806">
    <property type="entry name" value="PKS_PP-bd"/>
</dbReference>
<dbReference type="InterPro" id="IPR016035">
    <property type="entry name" value="Acyl_Trfase/lysoPLipase"/>
</dbReference>
<dbReference type="SUPFAM" id="SSF50129">
    <property type="entry name" value="GroES-like"/>
    <property type="match status" value="1"/>
</dbReference>
<dbReference type="PROSITE" id="PS52004">
    <property type="entry name" value="KS3_2"/>
    <property type="match status" value="1"/>
</dbReference>
<dbReference type="Gene3D" id="3.40.50.11460">
    <property type="match status" value="1"/>
</dbReference>
<proteinExistence type="predicted"/>
<dbReference type="InterPro" id="IPR049552">
    <property type="entry name" value="PKS_DH_N"/>
</dbReference>
<dbReference type="InterPro" id="IPR014030">
    <property type="entry name" value="Ketoacyl_synth_N"/>
</dbReference>
<dbReference type="Pfam" id="PF21089">
    <property type="entry name" value="PKS_DH_N"/>
    <property type="match status" value="1"/>
</dbReference>
<dbReference type="Pfam" id="PF00109">
    <property type="entry name" value="ketoacyl-synt"/>
    <property type="match status" value="1"/>
</dbReference>
<dbReference type="InterPro" id="IPR013154">
    <property type="entry name" value="ADH-like_N"/>
</dbReference>
<accession>A0ABW6NU73</accession>
<protein>
    <submittedName>
        <fullName evidence="11">Type I polyketide synthase</fullName>
    </submittedName>
</protein>
<dbReference type="InterPro" id="IPR013968">
    <property type="entry name" value="PKS_KR"/>
</dbReference>
<keyword evidence="12" id="KW-1185">Reference proteome</keyword>
<keyword evidence="3" id="KW-0808">Transferase</keyword>
<dbReference type="Gene3D" id="1.10.1200.10">
    <property type="entry name" value="ACP-like"/>
    <property type="match status" value="1"/>
</dbReference>
<dbReference type="Gene3D" id="3.40.366.10">
    <property type="entry name" value="Malonyl-Coenzyme A Acyl Carrier Protein, domain 2"/>
    <property type="match status" value="1"/>
</dbReference>
<sequence length="1943" mass="203395">CSSSLVALHLASRSIRSGECELALAGGVTVMATPEMFVEFSRQRGLSPDGRCRSFGAGADGTGWSEGLGVLVLERLSRAREQGHTVLAVIAGSAVNQDGASNGLTAPHGPAQQRVIRAALASAGLDVGDIDVVEGHGTATRLGDPIEIDALLATYGQRDRAGDPVWLGSVKSNMGHAQAAAGVAGVIKMVQAMRHGVLPMSLYCEEPSRHVDWASGNVRLLDRAREWCTPEGRPRRAGISSFGISGTNAHLVLEQAPADSTPDRTGARTDPGPVAWVLSARSAPALAAQAARLHRFVTATDAVADDADIGWSLTLRSRFDQRAVVVGRNRAQLAAGLLRLAEGQPAGLGSPVVGRTVPGRLVWVFTGQGSQRTGMGQRLRTVFPAFASAWDEVVEALDVLLADVLREAHANSLNDVVAAPDSLLESTSFAQPALFAFQVALARLWQSWGIRPDYLMGHSVGEIAAAHVAGVLSLPDAATVVAARARSMGRLPAGGAMVSIAATEQQVAQVLAEVGAGAAVDIAAVNGPRAVVVSGAGDAVDAVAHALAACGFRTRRLRVSHAFHSALMDPALDEFAAAVAGIRTRAATVPVISNLTGEPIADTHDHGDGFGSAAYWTRHIRRPVRFRDGVAAARRAGAVVFAEIGPAAALSGAILETCSATSTQEPQPPVVVTATAARDDTEDLAVLTAAARGWSTGVPVEWQALYPASARRVALPTYAFQRSRYWPTKPGEDATGLGLEPTGHALLGAMTSTSAGQWIWTGGVGVPTHPWLADHVVAERILFPGTAFVELAVAAARRAGAGTLRELTLVRPLILTAHESVHLQLVLDPPRTEHGETTRRLAVFSRPRDRSHGDGEPWTKHAEGVLGDQRAEPGADMVADRPPPSEQLDPATAYAELAERGYRYGPVFRGLRAVWRSGVDVLVEAALPEGTATDGFLLHPALLDALLHGWLLTRAETGDTPVPFEWTGVYLAAAECRSVRARIRDLGGNRLGLTVVTPDGVLVASADAVMFRDTGAAFGAGEAGEGNLLHRIDWPEIAAPAAPMPSVTVVSGVEDLDRAEATAELVLVDRRRGGVEPDAVRAAVHDLLRLLVRWSSDRRFERSRLAVITCGAVDVDGAGVTDLAGAAVWGLIRSAGAELPDRILLVDVDRPDGDLAQLGGAGEFAGVEPAVAVREGRLRAPRLLPFDGRPLVPEAADWVLGLAERGTVDGLVAVPRTRRPQDLAPDEVLIDVEAIGLNFRDALIALGLYPDPDATVGSEAAGIVVAVGAAVPELSAGDRVTGIFAGPVGSSAVADHRYLVRIPKSLGAEQAAAVPVAFATACYGLCDLAGVRPGEAVLIHAAAGGVGQAAVQVARRLGAEVFATASPGKWDVLRAMGIPDDRIADSRDFDFADRFLAATGGRGVDAVLNSLAGESVDASLRLLPRGGTFLEMGKTDVRDAAELERRHPGVRYRPYDLFDAGPDRIRRILAGVVDDIAAGALTPPAVTRWSLPRIRDALRHLGQGRSIGKNVVTPAIPRDGTILITGGTGALGAIIARHLVRAHGVRTLILTGRRGAAAPGAADLITDLREHGADVTVRACDIADRNAVAELLAAVPAAAPLRGIVHAAGVSDDATVANLTAAQLDSVLRPKVDGAWQLHERTRALDLPLFVVFSSIAGIAGTAGQANYAAANAFLDALVSYRRERGLAATSIAWGPWDGAGMAARLRPADLARLERLGLRPLPADLAVRLFDLALGADTVLTAARWHRSGPARLLRSRPLPDRVSMPTAEQEDAVASASTLAARVRSAAPDRRTTVALYAVREEAAHVLGHASGRAIEPEQPLGELGFDSLAAVEFRNRLATLTGLPLPTGLIYDHPTALALAQYLVAALTDDETESDEASIRRILGDIPISTLRDSGLLPALLRLAGRTGAQDPPPASDDIDAMDVAGLVELALESDIEGTK</sequence>
<dbReference type="InterPro" id="IPR057326">
    <property type="entry name" value="KR_dom"/>
</dbReference>
<dbReference type="SMART" id="SM00825">
    <property type="entry name" value="PKS_KS"/>
    <property type="match status" value="1"/>
</dbReference>
<comment type="caution">
    <text evidence="11">The sequence shown here is derived from an EMBL/GenBank/DDBJ whole genome shotgun (WGS) entry which is preliminary data.</text>
</comment>
<dbReference type="SMART" id="SM00829">
    <property type="entry name" value="PKS_ER"/>
    <property type="match status" value="1"/>
</dbReference>
<dbReference type="SMART" id="SM00827">
    <property type="entry name" value="PKS_AT"/>
    <property type="match status" value="1"/>
</dbReference>
<feature type="non-terminal residue" evidence="11">
    <location>
        <position position="1"/>
    </location>
</feature>
<dbReference type="Gene3D" id="3.40.50.720">
    <property type="entry name" value="NAD(P)-binding Rossmann-like Domain"/>
    <property type="match status" value="1"/>
</dbReference>
<dbReference type="PROSITE" id="PS52019">
    <property type="entry name" value="PKS_MFAS_DH"/>
    <property type="match status" value="1"/>
</dbReference>
<evidence type="ECO:0000256" key="2">
    <source>
        <dbReference type="ARBA" id="ARBA00022553"/>
    </source>
</evidence>
<feature type="region of interest" description="N-terminal hotdog fold" evidence="6">
    <location>
        <begin position="744"/>
        <end position="873"/>
    </location>
</feature>
<dbReference type="InterPro" id="IPR016039">
    <property type="entry name" value="Thiolase-like"/>
</dbReference>
<keyword evidence="1" id="KW-0596">Phosphopantetheine</keyword>
<dbReference type="InterPro" id="IPR036291">
    <property type="entry name" value="NAD(P)-bd_dom_sf"/>
</dbReference>
<feature type="domain" description="Ketosynthase family 3 (KS3)" evidence="9">
    <location>
        <begin position="1"/>
        <end position="255"/>
    </location>
</feature>
<dbReference type="InterPro" id="IPR014031">
    <property type="entry name" value="Ketoacyl_synth_C"/>
</dbReference>
<reference evidence="11 12" key="1">
    <citation type="submission" date="2024-10" db="EMBL/GenBank/DDBJ databases">
        <title>The Natural Products Discovery Center: Release of the First 8490 Sequenced Strains for Exploring Actinobacteria Biosynthetic Diversity.</title>
        <authorList>
            <person name="Kalkreuter E."/>
            <person name="Kautsar S.A."/>
            <person name="Yang D."/>
            <person name="Bader C.D."/>
            <person name="Teijaro C.N."/>
            <person name="Fluegel L."/>
            <person name="Davis C.M."/>
            <person name="Simpson J.R."/>
            <person name="Lauterbach L."/>
            <person name="Steele A.D."/>
            <person name="Gui C."/>
            <person name="Meng S."/>
            <person name="Li G."/>
            <person name="Viehrig K."/>
            <person name="Ye F."/>
            <person name="Su P."/>
            <person name="Kiefer A.F."/>
            <person name="Nichols A."/>
            <person name="Cepeda A.J."/>
            <person name="Yan W."/>
            <person name="Fan B."/>
            <person name="Jiang Y."/>
            <person name="Adhikari A."/>
            <person name="Zheng C.-J."/>
            <person name="Schuster L."/>
            <person name="Cowan T.M."/>
            <person name="Smanski M.J."/>
            <person name="Chevrette M.G."/>
            <person name="De Carvalho L.P.S."/>
            <person name="Shen B."/>
        </authorList>
    </citation>
    <scope>NUCLEOTIDE SEQUENCE [LARGE SCALE GENOMIC DNA]</scope>
    <source>
        <strain evidence="11 12">NPDC004550</strain>
    </source>
</reference>
<dbReference type="InterPro" id="IPR020807">
    <property type="entry name" value="PKS_DH"/>
</dbReference>
<dbReference type="PANTHER" id="PTHR43775">
    <property type="entry name" value="FATTY ACID SYNTHASE"/>
    <property type="match status" value="1"/>
</dbReference>
<dbReference type="SUPFAM" id="SSF52151">
    <property type="entry name" value="FabD/lysophospholipase-like"/>
    <property type="match status" value="1"/>
</dbReference>
<feature type="active site" description="Proton donor; for dehydratase activity" evidence="6">
    <location>
        <position position="944"/>
    </location>
</feature>
<dbReference type="EMBL" id="JBIALX010000037">
    <property type="protein sequence ID" value="MFF0458679.1"/>
    <property type="molecule type" value="Genomic_DNA"/>
</dbReference>
<dbReference type="Proteomes" id="UP001601521">
    <property type="component" value="Unassembled WGS sequence"/>
</dbReference>
<keyword evidence="5" id="KW-0012">Acyltransferase</keyword>
<name>A0ABW6NU73_9NOCA</name>
<keyword evidence="4" id="KW-0511">Multifunctional enzyme</keyword>
<dbReference type="RefSeq" id="WP_387256346.1">
    <property type="nucleotide sequence ID" value="NZ_JBIALX010000037.1"/>
</dbReference>
<dbReference type="Pfam" id="PF02801">
    <property type="entry name" value="Ketoacyl-synt_C"/>
    <property type="match status" value="1"/>
</dbReference>
<dbReference type="InterPro" id="IPR001227">
    <property type="entry name" value="Ac_transferase_dom_sf"/>
</dbReference>
<dbReference type="InterPro" id="IPR042104">
    <property type="entry name" value="PKS_dehydratase_sf"/>
</dbReference>
<evidence type="ECO:0000259" key="10">
    <source>
        <dbReference type="PROSITE" id="PS52019"/>
    </source>
</evidence>
<dbReference type="SUPFAM" id="SSF51735">
    <property type="entry name" value="NAD(P)-binding Rossmann-fold domains"/>
    <property type="match status" value="3"/>
</dbReference>
<feature type="domain" description="Carrier" evidence="8">
    <location>
        <begin position="1792"/>
        <end position="1870"/>
    </location>
</feature>
<evidence type="ECO:0000313" key="11">
    <source>
        <dbReference type="EMBL" id="MFF0458679.1"/>
    </source>
</evidence>
<dbReference type="InterPro" id="IPR020841">
    <property type="entry name" value="PKS_Beta-ketoAc_synthase_dom"/>
</dbReference>
<dbReference type="InterPro" id="IPR002364">
    <property type="entry name" value="Quin_OxRdtase/zeta-crystal_CS"/>
</dbReference>
<dbReference type="InterPro" id="IPR020843">
    <property type="entry name" value="ER"/>
</dbReference>
<evidence type="ECO:0000256" key="3">
    <source>
        <dbReference type="ARBA" id="ARBA00022679"/>
    </source>
</evidence>
<dbReference type="Pfam" id="PF08240">
    <property type="entry name" value="ADH_N"/>
    <property type="match status" value="1"/>
</dbReference>
<feature type="region of interest" description="C-terminal hotdog fold" evidence="6">
    <location>
        <begin position="885"/>
        <end position="1020"/>
    </location>
</feature>
<feature type="region of interest" description="Disordered" evidence="7">
    <location>
        <begin position="846"/>
        <end position="866"/>
    </location>
</feature>
<dbReference type="InterPro" id="IPR014043">
    <property type="entry name" value="Acyl_transferase_dom"/>
</dbReference>
<evidence type="ECO:0000259" key="8">
    <source>
        <dbReference type="PROSITE" id="PS50075"/>
    </source>
</evidence>
<evidence type="ECO:0000256" key="6">
    <source>
        <dbReference type="PROSITE-ProRule" id="PRU01363"/>
    </source>
</evidence>
<evidence type="ECO:0000256" key="7">
    <source>
        <dbReference type="SAM" id="MobiDB-lite"/>
    </source>
</evidence>
<dbReference type="SMART" id="SM00826">
    <property type="entry name" value="PKS_DH"/>
    <property type="match status" value="1"/>
</dbReference>
<dbReference type="PROSITE" id="PS01162">
    <property type="entry name" value="QOR_ZETA_CRYSTAL"/>
    <property type="match status" value="1"/>
</dbReference>
<dbReference type="Gene3D" id="3.10.129.110">
    <property type="entry name" value="Polyketide synthase dehydratase"/>
    <property type="match status" value="1"/>
</dbReference>
<dbReference type="Gene3D" id="3.30.70.3290">
    <property type="match status" value="1"/>
</dbReference>
<gene>
    <name evidence="11" type="ORF">ACFYTH_35505</name>
</gene>
<dbReference type="InterPro" id="IPR049551">
    <property type="entry name" value="PKS_DH_C"/>
</dbReference>
<dbReference type="InterPro" id="IPR049900">
    <property type="entry name" value="PKS_mFAS_DH"/>
</dbReference>
<dbReference type="InterPro" id="IPR009081">
    <property type="entry name" value="PP-bd_ACP"/>
</dbReference>
<dbReference type="Pfam" id="PF16197">
    <property type="entry name" value="KAsynt_C_assoc"/>
    <property type="match status" value="1"/>
</dbReference>
<dbReference type="SMART" id="SM00823">
    <property type="entry name" value="PKS_PP"/>
    <property type="match status" value="1"/>
</dbReference>